<gene>
    <name evidence="4" type="ORF">URODEC1_LOCUS67334</name>
</gene>
<feature type="compositionally biased region" description="Acidic residues" evidence="2">
    <location>
        <begin position="198"/>
        <end position="220"/>
    </location>
</feature>
<feature type="compositionally biased region" description="Low complexity" evidence="2">
    <location>
        <begin position="175"/>
        <end position="186"/>
    </location>
</feature>
<dbReference type="InterPro" id="IPR004883">
    <property type="entry name" value="LOB"/>
</dbReference>
<feature type="region of interest" description="Disordered" evidence="2">
    <location>
        <begin position="157"/>
        <end position="220"/>
    </location>
</feature>
<organism evidence="4 5">
    <name type="scientific">Urochloa decumbens</name>
    <dbReference type="NCBI Taxonomy" id="240449"/>
    <lineage>
        <taxon>Eukaryota</taxon>
        <taxon>Viridiplantae</taxon>
        <taxon>Streptophyta</taxon>
        <taxon>Embryophyta</taxon>
        <taxon>Tracheophyta</taxon>
        <taxon>Spermatophyta</taxon>
        <taxon>Magnoliopsida</taxon>
        <taxon>Liliopsida</taxon>
        <taxon>Poales</taxon>
        <taxon>Poaceae</taxon>
        <taxon>PACMAD clade</taxon>
        <taxon>Panicoideae</taxon>
        <taxon>Panicodae</taxon>
        <taxon>Paniceae</taxon>
        <taxon>Melinidinae</taxon>
        <taxon>Urochloa</taxon>
    </lineage>
</organism>
<sequence length="220" mass="23194">MSSSSSATGGNMEAAAADHQLQQLVDYGGGSSGSNPRRCAACKYLRRRCAPDCVLAPYFPASQPRRYADVHAVFGTSNATRLLQSLPVQERGRAADTMAAEARWRVQDPVYGCTGIIDRLQQEIRAVQHELATTRALLAAVHVRGGVTAVPPAQLLRMPPPLPPPPPPQAPLAPPAAVAAPGAAHAGVGGGHRASGHEEEDDDEAPPMDPDEFLDLDGRF</sequence>
<dbReference type="AlphaFoldDB" id="A0ABC9BSL6"/>
<dbReference type="Proteomes" id="UP001497457">
    <property type="component" value="Chromosome 27b"/>
</dbReference>
<dbReference type="Pfam" id="PF03195">
    <property type="entry name" value="LOB"/>
    <property type="match status" value="1"/>
</dbReference>
<dbReference type="EMBL" id="OZ075137">
    <property type="protein sequence ID" value="CAL5005214.1"/>
    <property type="molecule type" value="Genomic_DNA"/>
</dbReference>
<evidence type="ECO:0000256" key="2">
    <source>
        <dbReference type="SAM" id="MobiDB-lite"/>
    </source>
</evidence>
<evidence type="ECO:0000259" key="3">
    <source>
        <dbReference type="PROSITE" id="PS50891"/>
    </source>
</evidence>
<proteinExistence type="inferred from homology"/>
<dbReference type="PANTHER" id="PTHR31301:SF159">
    <property type="entry name" value="LOB DOMAIN-CONTAINING PROTEIN 23"/>
    <property type="match status" value="1"/>
</dbReference>
<evidence type="ECO:0000313" key="4">
    <source>
        <dbReference type="EMBL" id="CAL5005214.1"/>
    </source>
</evidence>
<reference evidence="4" key="1">
    <citation type="submission" date="2024-10" db="EMBL/GenBank/DDBJ databases">
        <authorList>
            <person name="Ryan C."/>
        </authorList>
    </citation>
    <scope>NUCLEOTIDE SEQUENCE [LARGE SCALE GENOMIC DNA]</scope>
</reference>
<protein>
    <recommendedName>
        <fullName evidence="3">LOB domain-containing protein</fullName>
    </recommendedName>
</protein>
<feature type="compositionally biased region" description="Pro residues" evidence="2">
    <location>
        <begin position="158"/>
        <end position="174"/>
    </location>
</feature>
<dbReference type="PROSITE" id="PS50891">
    <property type="entry name" value="LOB"/>
    <property type="match status" value="1"/>
</dbReference>
<dbReference type="PANTHER" id="PTHR31301">
    <property type="entry name" value="LOB DOMAIN-CONTAINING PROTEIN 4-RELATED"/>
    <property type="match status" value="1"/>
</dbReference>
<evidence type="ECO:0000313" key="5">
    <source>
        <dbReference type="Proteomes" id="UP001497457"/>
    </source>
</evidence>
<evidence type="ECO:0000256" key="1">
    <source>
        <dbReference type="ARBA" id="ARBA00005474"/>
    </source>
</evidence>
<comment type="similarity">
    <text evidence="1">Belongs to the LOB domain-containing protein family.</text>
</comment>
<keyword evidence="5" id="KW-1185">Reference proteome</keyword>
<accession>A0ABC9BSL6</accession>
<feature type="domain" description="LOB" evidence="3">
    <location>
        <begin position="37"/>
        <end position="138"/>
    </location>
</feature>
<name>A0ABC9BSL6_9POAL</name>